<protein>
    <recommendedName>
        <fullName evidence="1">Amidohydrolase-related domain-containing protein</fullName>
    </recommendedName>
</protein>
<dbReference type="InterPro" id="IPR051781">
    <property type="entry name" value="Metallo-dep_Hydrolase"/>
</dbReference>
<dbReference type="Gene3D" id="2.30.40.10">
    <property type="entry name" value="Urease, subunit C, domain 1"/>
    <property type="match status" value="1"/>
</dbReference>
<dbReference type="PANTHER" id="PTHR43135:SF3">
    <property type="entry name" value="ALPHA-D-RIBOSE 1-METHYLPHOSPHONATE 5-TRIPHOSPHATE DIPHOSPHATASE"/>
    <property type="match status" value="1"/>
</dbReference>
<dbReference type="AlphaFoldDB" id="A0A381XFS4"/>
<dbReference type="InterPro" id="IPR006680">
    <property type="entry name" value="Amidohydro-rel"/>
</dbReference>
<proteinExistence type="predicted"/>
<dbReference type="EMBL" id="UINC01014986">
    <property type="protein sequence ID" value="SVA63470.1"/>
    <property type="molecule type" value="Genomic_DNA"/>
</dbReference>
<dbReference type="InterPro" id="IPR057744">
    <property type="entry name" value="OTAase-like"/>
</dbReference>
<accession>A0A381XFS4</accession>
<organism evidence="2">
    <name type="scientific">marine metagenome</name>
    <dbReference type="NCBI Taxonomy" id="408172"/>
    <lineage>
        <taxon>unclassified sequences</taxon>
        <taxon>metagenomes</taxon>
        <taxon>ecological metagenomes</taxon>
    </lineage>
</organism>
<sequence>MNPARQILFRDVCIFDGRHNGLSESSNVLVRDELIEKISPEAIIAEGATIVEAGDRTLMPGLIDAHVHLDINRDIQDIVLHADRSDLAIRSTVVARDMLMDGWTSVRDVGGSPFGLRRAVDAGLTPGPRIYASGPFISQTSGHGDFGCVCRPNLHLHGRGALDQFEQLGLAHIVDGRDQVLAAVRQNLRSGANLIKVMGGGGGASPFDPIDTTQYTEDEWDAAVEATEDWGTYVTSHIFTPRAIKRAVDAGVKCLEHAFFMDEKTIRMVAEHDIYVVPQAWGMSPELFFSPNLDAGKHDAIRMLQEKFSYLPGMLLDYGVKVGYGSDTLGPPEVSHKCRRYEMHFRAEWFGSRFEALKQATSVSGEILALSGPRNPYSKGPLGVVEEGAYADLLLVDGNPLEDFSLLGAQPQWWEAPAPTDIRSMSVIMKGGVLVKNTLPAC</sequence>
<dbReference type="InterPro" id="IPR018228">
    <property type="entry name" value="DNase_TatD-rel_CS"/>
</dbReference>
<reference evidence="2" key="1">
    <citation type="submission" date="2018-05" db="EMBL/GenBank/DDBJ databases">
        <authorList>
            <person name="Lanie J.A."/>
            <person name="Ng W.-L."/>
            <person name="Kazmierczak K.M."/>
            <person name="Andrzejewski T.M."/>
            <person name="Davidsen T.M."/>
            <person name="Wayne K.J."/>
            <person name="Tettelin H."/>
            <person name="Glass J.I."/>
            <person name="Rusch D."/>
            <person name="Podicherti R."/>
            <person name="Tsui H.-C.T."/>
            <person name="Winkler M.E."/>
        </authorList>
    </citation>
    <scope>NUCLEOTIDE SEQUENCE</scope>
</reference>
<evidence type="ECO:0000259" key="1">
    <source>
        <dbReference type="Pfam" id="PF01979"/>
    </source>
</evidence>
<dbReference type="PANTHER" id="PTHR43135">
    <property type="entry name" value="ALPHA-D-RIBOSE 1-METHYLPHOSPHONATE 5-TRIPHOSPHATE DIPHOSPHATASE"/>
    <property type="match status" value="1"/>
</dbReference>
<dbReference type="Pfam" id="PF01979">
    <property type="entry name" value="Amidohydro_1"/>
    <property type="match status" value="1"/>
</dbReference>
<dbReference type="PROSITE" id="PS01137">
    <property type="entry name" value="TATD_1"/>
    <property type="match status" value="1"/>
</dbReference>
<dbReference type="SUPFAM" id="SSF51338">
    <property type="entry name" value="Composite domain of metallo-dependent hydrolases"/>
    <property type="match status" value="1"/>
</dbReference>
<dbReference type="InterPro" id="IPR011059">
    <property type="entry name" value="Metal-dep_hydrolase_composite"/>
</dbReference>
<gene>
    <name evidence="2" type="ORF">METZ01_LOCUS116324</name>
</gene>
<dbReference type="Gene3D" id="3.20.20.140">
    <property type="entry name" value="Metal-dependent hydrolases"/>
    <property type="match status" value="1"/>
</dbReference>
<name>A0A381XFS4_9ZZZZ</name>
<evidence type="ECO:0000313" key="2">
    <source>
        <dbReference type="EMBL" id="SVA63470.1"/>
    </source>
</evidence>
<dbReference type="SUPFAM" id="SSF51556">
    <property type="entry name" value="Metallo-dependent hydrolases"/>
    <property type="match status" value="1"/>
</dbReference>
<dbReference type="GO" id="GO:0016810">
    <property type="term" value="F:hydrolase activity, acting on carbon-nitrogen (but not peptide) bonds"/>
    <property type="evidence" value="ECO:0007669"/>
    <property type="project" value="InterPro"/>
</dbReference>
<dbReference type="CDD" id="cd01299">
    <property type="entry name" value="Met_dep_hydrolase_A"/>
    <property type="match status" value="1"/>
</dbReference>
<feature type="domain" description="Amidohydrolase-related" evidence="1">
    <location>
        <begin position="57"/>
        <end position="406"/>
    </location>
</feature>
<dbReference type="InterPro" id="IPR032466">
    <property type="entry name" value="Metal_Hydrolase"/>
</dbReference>